<proteinExistence type="predicted"/>
<sequence length="686" mass="77477">MADALCTACTQFANEFAEMSVKDSSCRCTISPNIYELQESAQNGCPLCQITYQCFCYQIPKCYWNQTLAIHLSVYVYAIPLRLDNKYIAAGKGTCTEDPFEPTLSCGFGKDIDRCRWQILPLDVHEENGKPPTEWDNHKKISIADLSSPEGVENAITLANSWIQNCSANHEKCRMQPESCHVRKTTPTRLIDVGSQNGASVPKIVITTTSSGMEYFALSYAWGSGHDFAKTTASNLEEMKKGLPWDDLSKTVQDAIIFTRKLGVRYLWVDALCILQSEGPDDNRHKDDWSYEAARFGEYYENATLTIAATGAISSQQGLFLDRPALFFDPKPVTLTIKKNCGGTRYVSIQPPGPLWEMSIQNAPLLTRGWATQERVLSKRILHFGASCLLWECRECKTTEANPESSDPTIYGYRNEEFIKVFQNLESQQEDELIALWYHFVDSYSGTNFSLYRDRLPALSGIAARIQRRFPQDYIAGIWESAIPQGLLWTGWGSQEPESEPVRGPNRPSWCWASPIFPIRFLFIMTYKRDLYITLEAKSWSVKTNGPQTSGQILEGSITICGPVKLFNLYDLDLNFVFGPDAYEKEGNRIACEASKGIQEPNERTAYLDYTNFMEGITKSYTCILIAKLLPSMWTPAEKRMIGAALILKPKGRVGDVDQYERIGVLCLPFEQYWANVQDSKTVELV</sequence>
<evidence type="ECO:0000313" key="2">
    <source>
        <dbReference type="EMBL" id="KAF5251695.1"/>
    </source>
</evidence>
<feature type="domain" description="Heterokaryon incompatibility" evidence="1">
    <location>
        <begin position="215"/>
        <end position="374"/>
    </location>
</feature>
<comment type="caution">
    <text evidence="2">The sequence shown here is derived from an EMBL/GenBank/DDBJ whole genome shotgun (WGS) entry which is preliminary data.</text>
</comment>
<reference evidence="2 3" key="1">
    <citation type="journal article" date="2020" name="BMC Genomics">
        <title>Correction to: Identification and distribution of gene clusters required for synthesis of sphingolipid metabolism inhibitors in diverse species of the filamentous fungus Fusarium.</title>
        <authorList>
            <person name="Kim H.S."/>
            <person name="Lohmar J.M."/>
            <person name="Busman M."/>
            <person name="Brown D.W."/>
            <person name="Naumann T.A."/>
            <person name="Divon H.H."/>
            <person name="Lysoe E."/>
            <person name="Uhlig S."/>
            <person name="Proctor R.H."/>
        </authorList>
    </citation>
    <scope>NUCLEOTIDE SEQUENCE [LARGE SCALE GENOMIC DNA]</scope>
    <source>
        <strain evidence="2 3">NRRL 25214</strain>
    </source>
</reference>
<organism evidence="2 3">
    <name type="scientific">Fusarium anthophilum</name>
    <dbReference type="NCBI Taxonomy" id="48485"/>
    <lineage>
        <taxon>Eukaryota</taxon>
        <taxon>Fungi</taxon>
        <taxon>Dikarya</taxon>
        <taxon>Ascomycota</taxon>
        <taxon>Pezizomycotina</taxon>
        <taxon>Sordariomycetes</taxon>
        <taxon>Hypocreomycetidae</taxon>
        <taxon>Hypocreales</taxon>
        <taxon>Nectriaceae</taxon>
        <taxon>Fusarium</taxon>
        <taxon>Fusarium fujikuroi species complex</taxon>
    </lineage>
</organism>
<evidence type="ECO:0000259" key="1">
    <source>
        <dbReference type="Pfam" id="PF06985"/>
    </source>
</evidence>
<dbReference type="AlphaFoldDB" id="A0A8H4ZSL8"/>
<keyword evidence="3" id="KW-1185">Reference proteome</keyword>
<evidence type="ECO:0000313" key="3">
    <source>
        <dbReference type="Proteomes" id="UP000573603"/>
    </source>
</evidence>
<protein>
    <recommendedName>
        <fullName evidence="1">Heterokaryon incompatibility domain-containing protein</fullName>
    </recommendedName>
</protein>
<dbReference type="Pfam" id="PF06985">
    <property type="entry name" value="HET"/>
    <property type="match status" value="1"/>
</dbReference>
<name>A0A8H4ZSL8_9HYPO</name>
<accession>A0A8H4ZSL8</accession>
<dbReference type="Proteomes" id="UP000573603">
    <property type="component" value="Unassembled WGS sequence"/>
</dbReference>
<gene>
    <name evidence="2" type="ORF">FANTH_3305</name>
</gene>
<dbReference type="EMBL" id="JABEVY010000066">
    <property type="protein sequence ID" value="KAF5251695.1"/>
    <property type="molecule type" value="Genomic_DNA"/>
</dbReference>
<dbReference type="PANTHER" id="PTHR33112:SF16">
    <property type="entry name" value="HETEROKARYON INCOMPATIBILITY DOMAIN-CONTAINING PROTEIN"/>
    <property type="match status" value="1"/>
</dbReference>
<dbReference type="InterPro" id="IPR010730">
    <property type="entry name" value="HET"/>
</dbReference>
<dbReference type="PANTHER" id="PTHR33112">
    <property type="entry name" value="DOMAIN PROTEIN, PUTATIVE-RELATED"/>
    <property type="match status" value="1"/>
</dbReference>